<keyword evidence="3" id="KW-1185">Reference proteome</keyword>
<reference evidence="3" key="1">
    <citation type="submission" date="2010-05" db="EMBL/GenBank/DDBJ databases">
        <title>The genome sequence of Magnaporthe poae strain ATCC 64411.</title>
        <authorList>
            <person name="Ma L.-J."/>
            <person name="Dead R."/>
            <person name="Young S."/>
            <person name="Zeng Q."/>
            <person name="Koehrsen M."/>
            <person name="Alvarado L."/>
            <person name="Berlin A."/>
            <person name="Chapman S.B."/>
            <person name="Chen Z."/>
            <person name="Freedman E."/>
            <person name="Gellesch M."/>
            <person name="Goldberg J."/>
            <person name="Griggs A."/>
            <person name="Gujja S."/>
            <person name="Heilman E.R."/>
            <person name="Heiman D."/>
            <person name="Hepburn T."/>
            <person name="Howarth C."/>
            <person name="Jen D."/>
            <person name="Larson L."/>
            <person name="Mehta T."/>
            <person name="Neiman D."/>
            <person name="Pearson M."/>
            <person name="Roberts A."/>
            <person name="Saif S."/>
            <person name="Shea T."/>
            <person name="Shenoy N."/>
            <person name="Sisk P."/>
            <person name="Stolte C."/>
            <person name="Sykes S."/>
            <person name="Walk T."/>
            <person name="White J."/>
            <person name="Yandava C."/>
            <person name="Haas B."/>
            <person name="Nusbaum C."/>
            <person name="Birren B."/>
        </authorList>
    </citation>
    <scope>NUCLEOTIDE SEQUENCE [LARGE SCALE GENOMIC DNA]</scope>
    <source>
        <strain evidence="3">ATCC 64411 / 73-15</strain>
    </source>
</reference>
<dbReference type="EnsemblFungi" id="MAPG_05277T0">
    <property type="protein sequence ID" value="MAPG_05277T0"/>
    <property type="gene ID" value="MAPG_05277"/>
</dbReference>
<evidence type="ECO:0000313" key="3">
    <source>
        <dbReference type="Proteomes" id="UP000011715"/>
    </source>
</evidence>
<evidence type="ECO:0000313" key="2">
    <source>
        <dbReference type="EnsemblFungi" id="MAPG_05277T0"/>
    </source>
</evidence>
<dbReference type="Proteomes" id="UP000011715">
    <property type="component" value="Unassembled WGS sequence"/>
</dbReference>
<evidence type="ECO:0000313" key="1">
    <source>
        <dbReference type="EMBL" id="KLU86261.1"/>
    </source>
</evidence>
<reference evidence="1" key="2">
    <citation type="submission" date="2010-05" db="EMBL/GenBank/DDBJ databases">
        <title>The Genome Sequence of Magnaporthe poae strain ATCC 64411.</title>
        <authorList>
            <consortium name="The Broad Institute Genome Sequencing Platform"/>
            <consortium name="Broad Institute Genome Sequencing Center for Infectious Disease"/>
            <person name="Ma L.-J."/>
            <person name="Dead R."/>
            <person name="Young S."/>
            <person name="Zeng Q."/>
            <person name="Koehrsen M."/>
            <person name="Alvarado L."/>
            <person name="Berlin A."/>
            <person name="Chapman S.B."/>
            <person name="Chen Z."/>
            <person name="Freedman E."/>
            <person name="Gellesch M."/>
            <person name="Goldberg J."/>
            <person name="Griggs A."/>
            <person name="Gujja S."/>
            <person name="Heilman E.R."/>
            <person name="Heiman D."/>
            <person name="Hepburn T."/>
            <person name="Howarth C."/>
            <person name="Jen D."/>
            <person name="Larson L."/>
            <person name="Mehta T."/>
            <person name="Neiman D."/>
            <person name="Pearson M."/>
            <person name="Roberts A."/>
            <person name="Saif S."/>
            <person name="Shea T."/>
            <person name="Shenoy N."/>
            <person name="Sisk P."/>
            <person name="Stolte C."/>
            <person name="Sykes S."/>
            <person name="Walk T."/>
            <person name="White J."/>
            <person name="Yandava C."/>
            <person name="Haas B."/>
            <person name="Nusbaum C."/>
            <person name="Birren B."/>
        </authorList>
    </citation>
    <scope>NUCLEOTIDE SEQUENCE</scope>
    <source>
        <strain evidence="1">ATCC 64411</strain>
    </source>
</reference>
<proteinExistence type="predicted"/>
<reference evidence="2" key="5">
    <citation type="submission" date="2015-06" db="UniProtKB">
        <authorList>
            <consortium name="EnsemblFungi"/>
        </authorList>
    </citation>
    <scope>IDENTIFICATION</scope>
    <source>
        <strain evidence="2">ATCC 64411</strain>
    </source>
</reference>
<protein>
    <submittedName>
        <fullName evidence="1 2">Uncharacterized protein</fullName>
    </submittedName>
</protein>
<dbReference type="EMBL" id="GL876969">
    <property type="protein sequence ID" value="KLU86261.1"/>
    <property type="molecule type" value="Genomic_DNA"/>
</dbReference>
<name>A0A0C4DYZ2_MAGP6</name>
<reference evidence="1" key="3">
    <citation type="submission" date="2011-03" db="EMBL/GenBank/DDBJ databases">
        <title>Annotation of Magnaporthe poae ATCC 64411.</title>
        <authorList>
            <person name="Ma L.-J."/>
            <person name="Dead R."/>
            <person name="Young S.K."/>
            <person name="Zeng Q."/>
            <person name="Gargeya S."/>
            <person name="Fitzgerald M."/>
            <person name="Haas B."/>
            <person name="Abouelleil A."/>
            <person name="Alvarado L."/>
            <person name="Arachchi H.M."/>
            <person name="Berlin A."/>
            <person name="Brown A."/>
            <person name="Chapman S.B."/>
            <person name="Chen Z."/>
            <person name="Dunbar C."/>
            <person name="Freedman E."/>
            <person name="Gearin G."/>
            <person name="Gellesch M."/>
            <person name="Goldberg J."/>
            <person name="Griggs A."/>
            <person name="Gujja S."/>
            <person name="Heiman D."/>
            <person name="Howarth C."/>
            <person name="Larson L."/>
            <person name="Lui A."/>
            <person name="MacDonald P.J.P."/>
            <person name="Mehta T."/>
            <person name="Montmayeur A."/>
            <person name="Murphy C."/>
            <person name="Neiman D."/>
            <person name="Pearson M."/>
            <person name="Priest M."/>
            <person name="Roberts A."/>
            <person name="Saif S."/>
            <person name="Shea T."/>
            <person name="Shenoy N."/>
            <person name="Sisk P."/>
            <person name="Stolte C."/>
            <person name="Sykes S."/>
            <person name="Yandava C."/>
            <person name="Wortman J."/>
            <person name="Nusbaum C."/>
            <person name="Birren B."/>
        </authorList>
    </citation>
    <scope>NUCLEOTIDE SEQUENCE</scope>
    <source>
        <strain evidence="1">ATCC 64411</strain>
    </source>
</reference>
<sequence length="63" mass="6893">MPSRFARAERVGELSSKLAPRCSQSRRYAARGVGHLGFEGGAGRFRIIAAIAEHPREWGNLIA</sequence>
<organism evidence="2 3">
    <name type="scientific">Magnaporthiopsis poae (strain ATCC 64411 / 73-15)</name>
    <name type="common">Kentucky bluegrass fungus</name>
    <name type="synonym">Magnaporthe poae</name>
    <dbReference type="NCBI Taxonomy" id="644358"/>
    <lineage>
        <taxon>Eukaryota</taxon>
        <taxon>Fungi</taxon>
        <taxon>Dikarya</taxon>
        <taxon>Ascomycota</taxon>
        <taxon>Pezizomycotina</taxon>
        <taxon>Sordariomycetes</taxon>
        <taxon>Sordariomycetidae</taxon>
        <taxon>Magnaporthales</taxon>
        <taxon>Magnaporthaceae</taxon>
        <taxon>Magnaporthiopsis</taxon>
    </lineage>
</organism>
<accession>A0A0C4DYZ2</accession>
<dbReference type="AlphaFoldDB" id="A0A0C4DYZ2"/>
<dbReference type="VEuPathDB" id="FungiDB:MAPG_05277"/>
<gene>
    <name evidence="1" type="ORF">MAPG_05277</name>
</gene>
<dbReference type="EMBL" id="ADBL01001247">
    <property type="status" value="NOT_ANNOTATED_CDS"/>
    <property type="molecule type" value="Genomic_DNA"/>
</dbReference>
<reference evidence="2" key="4">
    <citation type="journal article" date="2015" name="G3 (Bethesda)">
        <title>Genome sequences of three phytopathogenic species of the Magnaporthaceae family of fungi.</title>
        <authorList>
            <person name="Okagaki L.H."/>
            <person name="Nunes C.C."/>
            <person name="Sailsbery J."/>
            <person name="Clay B."/>
            <person name="Brown D."/>
            <person name="John T."/>
            <person name="Oh Y."/>
            <person name="Young N."/>
            <person name="Fitzgerald M."/>
            <person name="Haas B.J."/>
            <person name="Zeng Q."/>
            <person name="Young S."/>
            <person name="Adiconis X."/>
            <person name="Fan L."/>
            <person name="Levin J.Z."/>
            <person name="Mitchell T.K."/>
            <person name="Okubara P.A."/>
            <person name="Farman M.L."/>
            <person name="Kohn L.M."/>
            <person name="Birren B."/>
            <person name="Ma L.-J."/>
            <person name="Dean R.A."/>
        </authorList>
    </citation>
    <scope>NUCLEOTIDE SEQUENCE</scope>
    <source>
        <strain evidence="2">ATCC 64411 / 73-15</strain>
    </source>
</reference>